<dbReference type="SMART" id="SM00653">
    <property type="entry name" value="eIF2B_5"/>
    <property type="match status" value="1"/>
</dbReference>
<feature type="non-terminal residue" evidence="5">
    <location>
        <position position="1"/>
    </location>
</feature>
<dbReference type="InterPro" id="IPR045196">
    <property type="entry name" value="IF2/IF5"/>
</dbReference>
<accession>X1E2N4</accession>
<evidence type="ECO:0000259" key="4">
    <source>
        <dbReference type="SMART" id="SM00653"/>
    </source>
</evidence>
<keyword evidence="3" id="KW-0648">Protein biosynthesis</keyword>
<dbReference type="InterPro" id="IPR002735">
    <property type="entry name" value="Transl_init_fac_IF2/IF5_dom"/>
</dbReference>
<evidence type="ECO:0000256" key="3">
    <source>
        <dbReference type="ARBA" id="ARBA00022917"/>
    </source>
</evidence>
<comment type="caution">
    <text evidence="5">The sequence shown here is derived from an EMBL/GenBank/DDBJ whole genome shotgun (WGS) entry which is preliminary data.</text>
</comment>
<proteinExistence type="inferred from homology"/>
<dbReference type="SUPFAM" id="SSF100966">
    <property type="entry name" value="Translation initiation factor 2 beta, aIF2beta, N-terminal domain"/>
    <property type="match status" value="1"/>
</dbReference>
<dbReference type="Gene3D" id="3.30.30.170">
    <property type="match status" value="1"/>
</dbReference>
<dbReference type="SUPFAM" id="SSF75689">
    <property type="entry name" value="Zinc-binding domain of translation initiation factor 2 beta"/>
    <property type="match status" value="1"/>
</dbReference>
<sequence>FEKFRFEIPNVQSVIEGNKTFIVNLRDILEIINRDENHFLKFLAGELATSVTVEGHRAVFAGKHAKVTLQTLLERYTKEFVICNECTKPDTVLETRDRILWKVCHACGAQSAVKPLRK</sequence>
<evidence type="ECO:0000256" key="1">
    <source>
        <dbReference type="ARBA" id="ARBA00010397"/>
    </source>
</evidence>
<dbReference type="PANTHER" id="PTHR23001">
    <property type="entry name" value="EUKARYOTIC TRANSLATION INITIATION FACTOR"/>
    <property type="match status" value="1"/>
</dbReference>
<organism evidence="5">
    <name type="scientific">marine sediment metagenome</name>
    <dbReference type="NCBI Taxonomy" id="412755"/>
    <lineage>
        <taxon>unclassified sequences</taxon>
        <taxon>metagenomes</taxon>
        <taxon>ecological metagenomes</taxon>
    </lineage>
</organism>
<reference evidence="5" key="1">
    <citation type="journal article" date="2014" name="Front. Microbiol.">
        <title>High frequency of phylogenetically diverse reductive dehalogenase-homologous genes in deep subseafloor sedimentary metagenomes.</title>
        <authorList>
            <person name="Kawai M."/>
            <person name="Futagami T."/>
            <person name="Toyoda A."/>
            <person name="Takaki Y."/>
            <person name="Nishi S."/>
            <person name="Hori S."/>
            <person name="Arai W."/>
            <person name="Tsubouchi T."/>
            <person name="Morono Y."/>
            <person name="Uchiyama I."/>
            <person name="Ito T."/>
            <person name="Fujiyama A."/>
            <person name="Inagaki F."/>
            <person name="Takami H."/>
        </authorList>
    </citation>
    <scope>NUCLEOTIDE SEQUENCE</scope>
    <source>
        <strain evidence="5">Expedition CK06-06</strain>
    </source>
</reference>
<gene>
    <name evidence="5" type="ORF">S01H4_56120</name>
</gene>
<protein>
    <recommendedName>
        <fullName evidence="4">Translation initiation factor IF2/IF5 domain-containing protein</fullName>
    </recommendedName>
</protein>
<name>X1E2N4_9ZZZZ</name>
<dbReference type="Pfam" id="PF01873">
    <property type="entry name" value="eIF-5_eIF-2B"/>
    <property type="match status" value="1"/>
</dbReference>
<evidence type="ECO:0000256" key="2">
    <source>
        <dbReference type="ARBA" id="ARBA00022540"/>
    </source>
</evidence>
<evidence type="ECO:0000313" key="5">
    <source>
        <dbReference type="EMBL" id="GAH11434.1"/>
    </source>
</evidence>
<dbReference type="GO" id="GO:0003743">
    <property type="term" value="F:translation initiation factor activity"/>
    <property type="evidence" value="ECO:0007669"/>
    <property type="project" value="UniProtKB-KW"/>
</dbReference>
<dbReference type="InterPro" id="IPR016190">
    <property type="entry name" value="Transl_init_fac_IF2/IF5_Zn-bd"/>
</dbReference>
<dbReference type="AlphaFoldDB" id="X1E2N4"/>
<dbReference type="EMBL" id="BART01032484">
    <property type="protein sequence ID" value="GAH11434.1"/>
    <property type="molecule type" value="Genomic_DNA"/>
</dbReference>
<keyword evidence="2" id="KW-0396">Initiation factor</keyword>
<feature type="domain" description="Translation initiation factor IF2/IF5" evidence="4">
    <location>
        <begin position="3"/>
        <end position="110"/>
    </location>
</feature>
<comment type="similarity">
    <text evidence="1">Belongs to the eIF-2-beta/eIF-5 family.</text>
</comment>
<dbReference type="InterPro" id="IPR016189">
    <property type="entry name" value="Transl_init_fac_IF2/IF5_N"/>
</dbReference>
<dbReference type="PANTHER" id="PTHR23001:SF3">
    <property type="entry name" value="EUKARYOTIC TRANSLATION INITIATION FACTOR 2 SUBUNIT 2"/>
    <property type="match status" value="1"/>
</dbReference>